<keyword evidence="6" id="KW-1185">Reference proteome</keyword>
<feature type="compositionally biased region" description="Low complexity" evidence="2">
    <location>
        <begin position="425"/>
        <end position="435"/>
    </location>
</feature>
<dbReference type="InterPro" id="IPR006143">
    <property type="entry name" value="RND_pump_MFP"/>
</dbReference>
<comment type="caution">
    <text evidence="5">The sequence shown here is derived from an EMBL/GenBank/DDBJ whole genome shotgun (WGS) entry which is preliminary data.</text>
</comment>
<keyword evidence="3" id="KW-0812">Transmembrane</keyword>
<dbReference type="GO" id="GO:0015562">
    <property type="term" value="F:efflux transmembrane transporter activity"/>
    <property type="evidence" value="ECO:0007669"/>
    <property type="project" value="TreeGrafter"/>
</dbReference>
<dbReference type="Gene3D" id="2.40.420.20">
    <property type="match status" value="1"/>
</dbReference>
<dbReference type="Gene3D" id="2.40.50.100">
    <property type="match status" value="1"/>
</dbReference>
<comment type="similarity">
    <text evidence="1">Belongs to the membrane fusion protein (MFP) (TC 8.A.1) family.</text>
</comment>
<evidence type="ECO:0000256" key="3">
    <source>
        <dbReference type="SAM" id="Phobius"/>
    </source>
</evidence>
<accession>A0A443LXB1</accession>
<sequence>MAGQRGIFARMVMVAVPAALGVAAIFYAGRLKTLPDPVATTRPPTLVRVITLAPTGLVPRISGYGTVAPVREWRAVARAEGEITAVAQPLAAGDIVAADTLLFRIDDTDLKLDLANIEAQVSASRVKDQTVETSLVLARRDLGLAQQDLTRQERLNTQGVVTAAALETSRRQELVAETRVTDLENQLKLNAAERDVLATQRGSLERAIAFAEIRAPYALRVTALDADLGQYVSRGQVLLAAEGTEAVDISAQFPIGRIGPLLRLAGEGATVTGLGARVKLPASDHAVVWKATVERVGDAIDATTQSAPVVVRVTDPQGQSVAGERPPLRRNMVVEVELFAPKRAALVVPAEAVAGGTALVVSDAGTLEPRKVETGFVSGDLAVVTKGLAAGDRLVVTDPAIAVPGMAVKPVEDETRKAEIAAEALGQAPGAAKPGSGMGGGSGAGMGGGSGGGGAGKTPEAGQ</sequence>
<feature type="transmembrane region" description="Helical" evidence="3">
    <location>
        <begin position="7"/>
        <end position="28"/>
    </location>
</feature>
<keyword evidence="3" id="KW-0472">Membrane</keyword>
<keyword evidence="3" id="KW-1133">Transmembrane helix</keyword>
<feature type="region of interest" description="Disordered" evidence="2">
    <location>
        <begin position="425"/>
        <end position="463"/>
    </location>
</feature>
<dbReference type="GO" id="GO:1990281">
    <property type="term" value="C:efflux pump complex"/>
    <property type="evidence" value="ECO:0007669"/>
    <property type="project" value="TreeGrafter"/>
</dbReference>
<dbReference type="Proteomes" id="UP000288071">
    <property type="component" value="Unassembled WGS sequence"/>
</dbReference>
<dbReference type="PANTHER" id="PTHR30469">
    <property type="entry name" value="MULTIDRUG RESISTANCE PROTEIN MDTA"/>
    <property type="match status" value="1"/>
</dbReference>
<organism evidence="5 6">
    <name type="scientific">Paenirhodobacter huangdaonensis</name>
    <dbReference type="NCBI Taxonomy" id="2501515"/>
    <lineage>
        <taxon>Bacteria</taxon>
        <taxon>Pseudomonadati</taxon>
        <taxon>Pseudomonadota</taxon>
        <taxon>Alphaproteobacteria</taxon>
        <taxon>Rhodobacterales</taxon>
        <taxon>Rhodobacter group</taxon>
        <taxon>Paenirhodobacter</taxon>
    </lineage>
</organism>
<proteinExistence type="inferred from homology"/>
<evidence type="ECO:0000256" key="1">
    <source>
        <dbReference type="ARBA" id="ARBA00009477"/>
    </source>
</evidence>
<evidence type="ECO:0000313" key="5">
    <source>
        <dbReference type="EMBL" id="RWR53845.1"/>
    </source>
</evidence>
<dbReference type="Gene3D" id="1.10.287.470">
    <property type="entry name" value="Helix hairpin bin"/>
    <property type="match status" value="1"/>
</dbReference>
<dbReference type="RefSeq" id="WP_128155108.1">
    <property type="nucleotide sequence ID" value="NZ_SAVA01000002.1"/>
</dbReference>
<dbReference type="EMBL" id="SAVA01000002">
    <property type="protein sequence ID" value="RWR53845.1"/>
    <property type="molecule type" value="Genomic_DNA"/>
</dbReference>
<dbReference type="InterPro" id="IPR058627">
    <property type="entry name" value="MdtA-like_C"/>
</dbReference>
<dbReference type="NCBIfam" id="TIGR01730">
    <property type="entry name" value="RND_mfp"/>
    <property type="match status" value="1"/>
</dbReference>
<evidence type="ECO:0000256" key="2">
    <source>
        <dbReference type="SAM" id="MobiDB-lite"/>
    </source>
</evidence>
<dbReference type="Pfam" id="PF25967">
    <property type="entry name" value="RND-MFP_C"/>
    <property type="match status" value="1"/>
</dbReference>
<name>A0A443LXB1_9RHOB</name>
<dbReference type="AlphaFoldDB" id="A0A443LXB1"/>
<evidence type="ECO:0000259" key="4">
    <source>
        <dbReference type="Pfam" id="PF25967"/>
    </source>
</evidence>
<dbReference type="PANTHER" id="PTHR30469:SF15">
    <property type="entry name" value="HLYD FAMILY OF SECRETION PROTEINS"/>
    <property type="match status" value="1"/>
</dbReference>
<gene>
    <name evidence="5" type="ORF">EOW66_04300</name>
</gene>
<feature type="compositionally biased region" description="Gly residues" evidence="2">
    <location>
        <begin position="436"/>
        <end position="456"/>
    </location>
</feature>
<dbReference type="Gene3D" id="2.40.30.170">
    <property type="match status" value="1"/>
</dbReference>
<reference evidence="5 6" key="1">
    <citation type="submission" date="2019-01" db="EMBL/GenBank/DDBJ databases">
        <title>Sinorhodobacter populi sp. nov. isolated from the symptomatic bark tissue of Populus euramericana canker.</title>
        <authorList>
            <person name="Xu G."/>
        </authorList>
    </citation>
    <scope>NUCLEOTIDE SEQUENCE [LARGE SCALE GENOMIC DNA]</scope>
    <source>
        <strain evidence="5 6">CGMCC 1.12963</strain>
    </source>
</reference>
<feature type="domain" description="Multidrug resistance protein MdtA-like C-terminal permuted SH3" evidence="4">
    <location>
        <begin position="345"/>
        <end position="396"/>
    </location>
</feature>
<reference evidence="6" key="2">
    <citation type="submission" date="2019-01" db="EMBL/GenBank/DDBJ databases">
        <title>Sinorhodobacter populi sp. nov. isolated from the symptomatic bark tissue of Populus euramericana canker.</title>
        <authorList>
            <person name="Li Y."/>
        </authorList>
    </citation>
    <scope>NUCLEOTIDE SEQUENCE [LARGE SCALE GENOMIC DNA]</scope>
    <source>
        <strain evidence="6">CGMCC 1.12963</strain>
    </source>
</reference>
<protein>
    <submittedName>
        <fullName evidence="5">Efflux RND transporter periplasmic adaptor subunit</fullName>
    </submittedName>
</protein>
<dbReference type="SUPFAM" id="SSF111369">
    <property type="entry name" value="HlyD-like secretion proteins"/>
    <property type="match status" value="1"/>
</dbReference>
<evidence type="ECO:0000313" key="6">
    <source>
        <dbReference type="Proteomes" id="UP000288071"/>
    </source>
</evidence>